<protein>
    <recommendedName>
        <fullName evidence="3">Protein singed</fullName>
    </recommendedName>
</protein>
<evidence type="ECO:0000313" key="2">
    <source>
        <dbReference type="Proteomes" id="UP000254437"/>
    </source>
</evidence>
<proteinExistence type="predicted"/>
<evidence type="ECO:0008006" key="3">
    <source>
        <dbReference type="Google" id="ProtNLM"/>
    </source>
</evidence>
<sequence>MLELSDIDSVFTNENDSEKQRILLIVNAYLSAKNLRWQGEMPQAIKQAGVELAQGFIGGELLQGRTESVVASKSVKAGDVSSSKTFSTADKDRAMGQHEMIALALIEPYVAKFGGMTQIWVNRG</sequence>
<gene>
    <name evidence="1" type="ORF">NCTC10359_00172</name>
</gene>
<reference evidence="1 2" key="1">
    <citation type="submission" date="2018-06" db="EMBL/GenBank/DDBJ databases">
        <authorList>
            <consortium name="Pathogen Informatics"/>
            <person name="Doyle S."/>
        </authorList>
    </citation>
    <scope>NUCLEOTIDE SEQUENCE [LARGE SCALE GENOMIC DNA]</scope>
    <source>
        <strain evidence="1 2">NCTC10359</strain>
    </source>
</reference>
<dbReference type="AlphaFoldDB" id="A0A378T424"/>
<dbReference type="Proteomes" id="UP000254437">
    <property type="component" value="Unassembled WGS sequence"/>
</dbReference>
<organism evidence="1 2">
    <name type="scientific">Moraxella lacunata</name>
    <dbReference type="NCBI Taxonomy" id="477"/>
    <lineage>
        <taxon>Bacteria</taxon>
        <taxon>Pseudomonadati</taxon>
        <taxon>Pseudomonadota</taxon>
        <taxon>Gammaproteobacteria</taxon>
        <taxon>Moraxellales</taxon>
        <taxon>Moraxellaceae</taxon>
        <taxon>Moraxella</taxon>
    </lineage>
</organism>
<dbReference type="EMBL" id="UGQU01000001">
    <property type="protein sequence ID" value="STZ55578.1"/>
    <property type="molecule type" value="Genomic_DNA"/>
</dbReference>
<dbReference type="RefSeq" id="WP_115004681.1">
    <property type="nucleotide sequence ID" value="NZ_UGQU01000001.1"/>
</dbReference>
<name>A0A378T424_MORLA</name>
<evidence type="ECO:0000313" key="1">
    <source>
        <dbReference type="EMBL" id="STZ55578.1"/>
    </source>
</evidence>
<accession>A0A378T424</accession>